<evidence type="ECO:0000313" key="2">
    <source>
        <dbReference type="EMBL" id="MCE7008888.1"/>
    </source>
</evidence>
<dbReference type="InterPro" id="IPR000835">
    <property type="entry name" value="HTH_MarR-typ"/>
</dbReference>
<dbReference type="InterPro" id="IPR036388">
    <property type="entry name" value="WH-like_DNA-bd_sf"/>
</dbReference>
<dbReference type="SMART" id="SM00347">
    <property type="entry name" value="HTH_MARR"/>
    <property type="match status" value="1"/>
</dbReference>
<dbReference type="PROSITE" id="PS50995">
    <property type="entry name" value="HTH_MARR_2"/>
    <property type="match status" value="1"/>
</dbReference>
<evidence type="ECO:0000313" key="3">
    <source>
        <dbReference type="Proteomes" id="UP001521150"/>
    </source>
</evidence>
<dbReference type="InterPro" id="IPR036390">
    <property type="entry name" value="WH_DNA-bd_sf"/>
</dbReference>
<protein>
    <submittedName>
        <fullName evidence="2">MarR family transcriptional regulator</fullName>
    </submittedName>
</protein>
<dbReference type="SUPFAM" id="SSF46785">
    <property type="entry name" value="Winged helix' DNA-binding domain"/>
    <property type="match status" value="1"/>
</dbReference>
<evidence type="ECO:0000259" key="1">
    <source>
        <dbReference type="PROSITE" id="PS50995"/>
    </source>
</evidence>
<dbReference type="RefSeq" id="WP_233730340.1">
    <property type="nucleotide sequence ID" value="NZ_JAJVCN010000003.1"/>
</dbReference>
<organism evidence="2 3">
    <name type="scientific">Kibdelosporangium philippinense</name>
    <dbReference type="NCBI Taxonomy" id="211113"/>
    <lineage>
        <taxon>Bacteria</taxon>
        <taxon>Bacillati</taxon>
        <taxon>Actinomycetota</taxon>
        <taxon>Actinomycetes</taxon>
        <taxon>Pseudonocardiales</taxon>
        <taxon>Pseudonocardiaceae</taxon>
        <taxon>Kibdelosporangium</taxon>
    </lineage>
</organism>
<dbReference type="CDD" id="cd00090">
    <property type="entry name" value="HTH_ARSR"/>
    <property type="match status" value="1"/>
</dbReference>
<dbReference type="PANTHER" id="PTHR33164:SF101">
    <property type="entry name" value="TRANSCRIPTIONAL REPRESSOR MPRA"/>
    <property type="match status" value="1"/>
</dbReference>
<keyword evidence="3" id="KW-1185">Reference proteome</keyword>
<dbReference type="Pfam" id="PF12802">
    <property type="entry name" value="MarR_2"/>
    <property type="match status" value="1"/>
</dbReference>
<gene>
    <name evidence="2" type="ORF">LWC34_39670</name>
</gene>
<dbReference type="EMBL" id="JAJVCN010000003">
    <property type="protein sequence ID" value="MCE7008888.1"/>
    <property type="molecule type" value="Genomic_DNA"/>
</dbReference>
<dbReference type="Proteomes" id="UP001521150">
    <property type="component" value="Unassembled WGS sequence"/>
</dbReference>
<dbReference type="Gene3D" id="1.10.10.10">
    <property type="entry name" value="Winged helix-like DNA-binding domain superfamily/Winged helix DNA-binding domain"/>
    <property type="match status" value="1"/>
</dbReference>
<dbReference type="PRINTS" id="PR00598">
    <property type="entry name" value="HTHMARR"/>
</dbReference>
<accession>A0ABS8ZM67</accession>
<name>A0ABS8ZM67_9PSEU</name>
<feature type="domain" description="HTH marR-type" evidence="1">
    <location>
        <begin position="8"/>
        <end position="138"/>
    </location>
</feature>
<dbReference type="PANTHER" id="PTHR33164">
    <property type="entry name" value="TRANSCRIPTIONAL REGULATOR, MARR FAMILY"/>
    <property type="match status" value="1"/>
</dbReference>
<dbReference type="InterPro" id="IPR039422">
    <property type="entry name" value="MarR/SlyA-like"/>
</dbReference>
<comment type="caution">
    <text evidence="2">The sequence shown here is derived from an EMBL/GenBank/DDBJ whole genome shotgun (WGS) entry which is preliminary data.</text>
</comment>
<proteinExistence type="predicted"/>
<dbReference type="InterPro" id="IPR011991">
    <property type="entry name" value="ArsR-like_HTH"/>
</dbReference>
<sequence>MTTDFDDFVAATHDLFMAMRRNRGRLARTTAGLSLSQLTLLDAVLAHGPLLVGQIATHAGVSGPSATRMLKQLEQDGVVVRRRSPEDERKVVVDLTEHGRELVEEQHRALRESQRLDYESLSPREREVFVDVLRRMAGMIAKWSETPTK</sequence>
<reference evidence="2 3" key="1">
    <citation type="submission" date="2021-12" db="EMBL/GenBank/DDBJ databases">
        <title>Genome sequence of Kibdelosporangium philippinense ATCC 49844.</title>
        <authorList>
            <person name="Fedorov E.A."/>
            <person name="Omeragic M."/>
            <person name="Shalygina K.F."/>
            <person name="Maclea K.S."/>
        </authorList>
    </citation>
    <scope>NUCLEOTIDE SEQUENCE [LARGE SCALE GENOMIC DNA]</scope>
    <source>
        <strain evidence="2 3">ATCC 49844</strain>
    </source>
</reference>